<dbReference type="PANTHER" id="PTHR42194">
    <property type="entry name" value="UPF0276 PROTEIN HI_1600"/>
    <property type="match status" value="1"/>
</dbReference>
<organism evidence="2 3">
    <name type="scientific">Thiorhodovibrio winogradskyi</name>
    <dbReference type="NCBI Taxonomy" id="77007"/>
    <lineage>
        <taxon>Bacteria</taxon>
        <taxon>Pseudomonadati</taxon>
        <taxon>Pseudomonadota</taxon>
        <taxon>Gammaproteobacteria</taxon>
        <taxon>Chromatiales</taxon>
        <taxon>Chromatiaceae</taxon>
        <taxon>Thiorhodovibrio</taxon>
    </lineage>
</organism>
<dbReference type="Pfam" id="PF05114">
    <property type="entry name" value="MbnB_TglH_ChrH"/>
    <property type="match status" value="1"/>
</dbReference>
<evidence type="ECO:0000256" key="1">
    <source>
        <dbReference type="HAMAP-Rule" id="MF_00697"/>
    </source>
</evidence>
<dbReference type="InterPro" id="IPR007801">
    <property type="entry name" value="MbnB/TglH/ChrH"/>
</dbReference>
<dbReference type="RefSeq" id="WP_328987996.1">
    <property type="nucleotide sequence ID" value="NZ_CP121472.1"/>
</dbReference>
<name>A0ABZ0SAD5_9GAMM</name>
<gene>
    <name evidence="2" type="ORF">Thiowin_02503</name>
</gene>
<dbReference type="InterPro" id="IPR036237">
    <property type="entry name" value="Xyl_isomerase-like_sf"/>
</dbReference>
<evidence type="ECO:0000313" key="3">
    <source>
        <dbReference type="Proteomes" id="UP001432180"/>
    </source>
</evidence>
<dbReference type="Gene3D" id="3.20.20.150">
    <property type="entry name" value="Divalent-metal-dependent TIM barrel enzymes"/>
    <property type="match status" value="1"/>
</dbReference>
<reference evidence="2 3" key="1">
    <citation type="journal article" date="2023" name="Microorganisms">
        <title>Thiorhodovibrio frisius and Trv. litoralis spp. nov., Two Novel Members from a Clade of Fastidious Purple Sulfur Bacteria That Exhibit Unique Red-Shifted Light-Harvesting Capabilities.</title>
        <authorList>
            <person name="Methner A."/>
            <person name="Kuzyk S.B."/>
            <person name="Petersen J."/>
            <person name="Bauer S."/>
            <person name="Brinkmann H."/>
            <person name="Sichau K."/>
            <person name="Wanner G."/>
            <person name="Wolf J."/>
            <person name="Neumann-Schaal M."/>
            <person name="Henke P."/>
            <person name="Tank M."/>
            <person name="Sproer C."/>
            <person name="Bunk B."/>
            <person name="Overmann J."/>
        </authorList>
    </citation>
    <scope>NUCLEOTIDE SEQUENCE [LARGE SCALE GENOMIC DNA]</scope>
    <source>
        <strain evidence="2 3">DSM 6702</strain>
    </source>
</reference>
<accession>A0ABZ0SAD5</accession>
<evidence type="ECO:0000313" key="2">
    <source>
        <dbReference type="EMBL" id="WPL17484.1"/>
    </source>
</evidence>
<keyword evidence="3" id="KW-1185">Reference proteome</keyword>
<dbReference type="HAMAP" id="MF_00697">
    <property type="entry name" value="UPF0276"/>
    <property type="match status" value="1"/>
</dbReference>
<dbReference type="NCBIfam" id="NF003818">
    <property type="entry name" value="PRK05409.1"/>
    <property type="match status" value="1"/>
</dbReference>
<protein>
    <recommendedName>
        <fullName evidence="1">UPF0276 protein Thiowin_02503</fullName>
    </recommendedName>
</protein>
<dbReference type="SUPFAM" id="SSF51658">
    <property type="entry name" value="Xylose isomerase-like"/>
    <property type="match status" value="1"/>
</dbReference>
<sequence>MNDPYDPITGAGLGLRRAFMGDVLDQTPPEIDFWEIAPENWMGVGGRWGRWLASMTERTPFVCHGLSLSIGGPEPLDTAFLRRLKVFLDRHRIDLYSEHLSYCSDDGHLYDLLPIPFTPEAVRHVAARVRQVQDILERRIALENVSYYAAPGQTMSELDFITAVLEEADCDLLLDVNNVFVNGINHGYDPAGFLAGLPARRIAYGHIAGHYEEAPDLRIDTHGADVIAPVWALLEEAYARFGVFPTLLERDFNLPPLATLTAEVRQISACQARAGIPPGQVAAMTGGYAHA</sequence>
<dbReference type="EMBL" id="CP121472">
    <property type="protein sequence ID" value="WPL17484.1"/>
    <property type="molecule type" value="Genomic_DNA"/>
</dbReference>
<comment type="similarity">
    <text evidence="1">Belongs to the UPF0276 family.</text>
</comment>
<dbReference type="PANTHER" id="PTHR42194:SF1">
    <property type="entry name" value="UPF0276 PROTEIN HI_1600"/>
    <property type="match status" value="1"/>
</dbReference>
<proteinExistence type="inferred from homology"/>
<dbReference type="Proteomes" id="UP001432180">
    <property type="component" value="Chromosome"/>
</dbReference>